<dbReference type="Gene3D" id="2.60.40.10">
    <property type="entry name" value="Immunoglobulins"/>
    <property type="match status" value="3"/>
</dbReference>
<dbReference type="EMBL" id="BRZM01000016">
    <property type="protein sequence ID" value="GLD53067.1"/>
    <property type="molecule type" value="Genomic_DNA"/>
</dbReference>
<dbReference type="GO" id="GO:0042609">
    <property type="term" value="F:CD4 receptor binding"/>
    <property type="evidence" value="ECO:0007669"/>
    <property type="project" value="TreeGrafter"/>
</dbReference>
<dbReference type="GO" id="GO:0033691">
    <property type="term" value="F:sialic acid binding"/>
    <property type="evidence" value="ECO:0007669"/>
    <property type="project" value="TreeGrafter"/>
</dbReference>
<proteinExistence type="predicted"/>
<name>A0AAD3ME88_LATJO</name>
<evidence type="ECO:0000313" key="3">
    <source>
        <dbReference type="Proteomes" id="UP001279410"/>
    </source>
</evidence>
<dbReference type="GO" id="GO:0055037">
    <property type="term" value="C:recycling endosome"/>
    <property type="evidence" value="ECO:0007669"/>
    <property type="project" value="TreeGrafter"/>
</dbReference>
<dbReference type="Proteomes" id="UP001279410">
    <property type="component" value="Unassembled WGS sequence"/>
</dbReference>
<protein>
    <submittedName>
        <fullName evidence="2">B-cell receptor CD22-like isoform X3</fullName>
    </submittedName>
</protein>
<dbReference type="InterPro" id="IPR003599">
    <property type="entry name" value="Ig_sub"/>
</dbReference>
<dbReference type="InterPro" id="IPR013783">
    <property type="entry name" value="Ig-like_fold"/>
</dbReference>
<feature type="domain" description="Ig-like" evidence="1">
    <location>
        <begin position="64"/>
        <end position="157"/>
    </location>
</feature>
<dbReference type="InterPro" id="IPR036179">
    <property type="entry name" value="Ig-like_dom_sf"/>
</dbReference>
<keyword evidence="2" id="KW-0675">Receptor</keyword>
<dbReference type="PANTHER" id="PTHR46958">
    <property type="entry name" value="B-CELL RECEPTOR CD22"/>
    <property type="match status" value="1"/>
</dbReference>
<evidence type="ECO:0000259" key="1">
    <source>
        <dbReference type="PROSITE" id="PS50835"/>
    </source>
</evidence>
<dbReference type="GO" id="GO:0070062">
    <property type="term" value="C:extracellular exosome"/>
    <property type="evidence" value="ECO:0007669"/>
    <property type="project" value="TreeGrafter"/>
</dbReference>
<dbReference type="PROSITE" id="PS50835">
    <property type="entry name" value="IG_LIKE"/>
    <property type="match status" value="3"/>
</dbReference>
<dbReference type="CDD" id="cd00096">
    <property type="entry name" value="Ig"/>
    <property type="match status" value="1"/>
</dbReference>
<dbReference type="InterPro" id="IPR003598">
    <property type="entry name" value="Ig_sub2"/>
</dbReference>
<dbReference type="AlphaFoldDB" id="A0AAD3ME88"/>
<evidence type="ECO:0000313" key="2">
    <source>
        <dbReference type="EMBL" id="GLD53067.1"/>
    </source>
</evidence>
<comment type="caution">
    <text evidence="2">The sequence shown here is derived from an EMBL/GenBank/DDBJ whole genome shotgun (WGS) entry which is preliminary data.</text>
</comment>
<dbReference type="GO" id="GO:0019903">
    <property type="term" value="F:protein phosphatase binding"/>
    <property type="evidence" value="ECO:0007669"/>
    <property type="project" value="TreeGrafter"/>
</dbReference>
<organism evidence="2 3">
    <name type="scientific">Lates japonicus</name>
    <name type="common">Japanese lates</name>
    <dbReference type="NCBI Taxonomy" id="270547"/>
    <lineage>
        <taxon>Eukaryota</taxon>
        <taxon>Metazoa</taxon>
        <taxon>Chordata</taxon>
        <taxon>Craniata</taxon>
        <taxon>Vertebrata</taxon>
        <taxon>Euteleostomi</taxon>
        <taxon>Actinopterygii</taxon>
        <taxon>Neopterygii</taxon>
        <taxon>Teleostei</taxon>
        <taxon>Neoteleostei</taxon>
        <taxon>Acanthomorphata</taxon>
        <taxon>Carangaria</taxon>
        <taxon>Carangaria incertae sedis</taxon>
        <taxon>Centropomidae</taxon>
        <taxon>Lates</taxon>
    </lineage>
</organism>
<dbReference type="GO" id="GO:0005769">
    <property type="term" value="C:early endosome"/>
    <property type="evidence" value="ECO:0007669"/>
    <property type="project" value="TreeGrafter"/>
</dbReference>
<feature type="domain" description="Ig-like" evidence="1">
    <location>
        <begin position="207"/>
        <end position="294"/>
    </location>
</feature>
<gene>
    <name evidence="2" type="ORF">AKAME5_000586200</name>
</gene>
<dbReference type="GO" id="GO:0009897">
    <property type="term" value="C:external side of plasma membrane"/>
    <property type="evidence" value="ECO:0007669"/>
    <property type="project" value="TreeGrafter"/>
</dbReference>
<dbReference type="GO" id="GO:0050859">
    <property type="term" value="P:negative regulation of B cell receptor signaling pathway"/>
    <property type="evidence" value="ECO:0007669"/>
    <property type="project" value="TreeGrafter"/>
</dbReference>
<dbReference type="Pfam" id="PF13927">
    <property type="entry name" value="Ig_3"/>
    <property type="match status" value="1"/>
</dbReference>
<accession>A0AAD3ME88</accession>
<dbReference type="SMART" id="SM00409">
    <property type="entry name" value="IG"/>
    <property type="match status" value="3"/>
</dbReference>
<dbReference type="PANTHER" id="PTHR46958:SF1">
    <property type="entry name" value="B-CELL RECEPTOR CD22"/>
    <property type="match status" value="1"/>
</dbReference>
<sequence>MRSNPQPDTYAWYKNERVVDGQWQKYYAVQEVTPEHSGVYTCTATNSAGTGKSESLQIEVQYKPRKARISTNGSLDNKVKADEPLKFFCNTSANPAPTIYSWYRYRENKQIDSLLWKSKTSHENSLILERVQRADEACYMCNATNSIDIGENSDFVCIQVLYPPTKPTLSMPAEVTEADAGLYSCDAENSQGSKRSLGRTLVVKYIPKVTVQASPGLVVTENSSLTLKCVAQSHPSVTSSTWMKMTDGKDETIQKTQRLTIFTIKSVSPSDSGPYRCAASNDIGTGQSEPVEVKVKYAPKHTNIIIAAEKEDEWSETTSARTAVPSKGPNCTPSLIQTAMTCIQHQHCLLHCGSGSR</sequence>
<dbReference type="InterPro" id="IPR007110">
    <property type="entry name" value="Ig-like_dom"/>
</dbReference>
<feature type="domain" description="Ig-like" evidence="1">
    <location>
        <begin position="1"/>
        <end position="59"/>
    </location>
</feature>
<dbReference type="GO" id="GO:0042113">
    <property type="term" value="P:B cell activation"/>
    <property type="evidence" value="ECO:0007669"/>
    <property type="project" value="TreeGrafter"/>
</dbReference>
<dbReference type="Pfam" id="PF13895">
    <property type="entry name" value="Ig_2"/>
    <property type="match status" value="2"/>
</dbReference>
<dbReference type="SMART" id="SM00408">
    <property type="entry name" value="IGc2"/>
    <property type="match status" value="3"/>
</dbReference>
<dbReference type="SUPFAM" id="SSF48726">
    <property type="entry name" value="Immunoglobulin"/>
    <property type="match status" value="4"/>
</dbReference>
<keyword evidence="3" id="KW-1185">Reference proteome</keyword>
<dbReference type="GO" id="GO:0030888">
    <property type="term" value="P:regulation of B cell proliferation"/>
    <property type="evidence" value="ECO:0007669"/>
    <property type="project" value="TreeGrafter"/>
</dbReference>
<reference evidence="2" key="1">
    <citation type="submission" date="2022-08" db="EMBL/GenBank/DDBJ databases">
        <title>Genome sequencing of akame (Lates japonicus).</title>
        <authorList>
            <person name="Hashiguchi Y."/>
            <person name="Takahashi H."/>
        </authorList>
    </citation>
    <scope>NUCLEOTIDE SEQUENCE</scope>
    <source>
        <strain evidence="2">Kochi</strain>
    </source>
</reference>